<dbReference type="SUPFAM" id="SSF52172">
    <property type="entry name" value="CheY-like"/>
    <property type="match status" value="1"/>
</dbReference>
<evidence type="ECO:0000313" key="5">
    <source>
        <dbReference type="Proteomes" id="UP000031246"/>
    </source>
</evidence>
<dbReference type="AlphaFoldDB" id="A0A0C1FUJ2"/>
<proteinExistence type="predicted"/>
<dbReference type="GO" id="GO:0000160">
    <property type="term" value="P:phosphorelay signal transduction system"/>
    <property type="evidence" value="ECO:0007669"/>
    <property type="project" value="InterPro"/>
</dbReference>
<dbReference type="InterPro" id="IPR001789">
    <property type="entry name" value="Sig_transdc_resp-reg_receiver"/>
</dbReference>
<organism evidence="4 5">
    <name type="scientific">Pedobacter kyungheensis</name>
    <dbReference type="NCBI Taxonomy" id="1069985"/>
    <lineage>
        <taxon>Bacteria</taxon>
        <taxon>Pseudomonadati</taxon>
        <taxon>Bacteroidota</taxon>
        <taxon>Sphingobacteriia</taxon>
        <taxon>Sphingobacteriales</taxon>
        <taxon>Sphingobacteriaceae</taxon>
        <taxon>Pedobacter</taxon>
    </lineage>
</organism>
<keyword evidence="5" id="KW-1185">Reference proteome</keyword>
<dbReference type="InterPro" id="IPR011006">
    <property type="entry name" value="CheY-like_superfamily"/>
</dbReference>
<evidence type="ECO:0000313" key="4">
    <source>
        <dbReference type="EMBL" id="KIA96582.1"/>
    </source>
</evidence>
<dbReference type="Gene3D" id="3.40.50.2300">
    <property type="match status" value="1"/>
</dbReference>
<evidence type="ECO:0000256" key="2">
    <source>
        <dbReference type="PROSITE-ProRule" id="PRU00169"/>
    </source>
</evidence>
<reference evidence="4 5" key="1">
    <citation type="submission" date="2014-10" db="EMBL/GenBank/DDBJ databases">
        <title>Pedobacter Kyungheensis.</title>
        <authorList>
            <person name="Anderson B.M."/>
            <person name="Newman J.D."/>
        </authorList>
    </citation>
    <scope>NUCLEOTIDE SEQUENCE [LARGE SCALE GENOMIC DNA]</scope>
    <source>
        <strain evidence="4 5">KACC 16221</strain>
    </source>
</reference>
<dbReference type="RefSeq" id="WP_039471251.1">
    <property type="nucleotide sequence ID" value="NZ_JSYN01000002.1"/>
</dbReference>
<dbReference type="PANTHER" id="PTHR44591">
    <property type="entry name" value="STRESS RESPONSE REGULATOR PROTEIN 1"/>
    <property type="match status" value="1"/>
</dbReference>
<dbReference type="Pfam" id="PF00072">
    <property type="entry name" value="Response_reg"/>
    <property type="match status" value="1"/>
</dbReference>
<evidence type="ECO:0000259" key="3">
    <source>
        <dbReference type="PROSITE" id="PS50110"/>
    </source>
</evidence>
<dbReference type="EMBL" id="JSYN01000002">
    <property type="protein sequence ID" value="KIA96582.1"/>
    <property type="molecule type" value="Genomic_DNA"/>
</dbReference>
<gene>
    <name evidence="4" type="ORF">OC25_02255</name>
</gene>
<protein>
    <recommendedName>
        <fullName evidence="3">Response regulatory domain-containing protein</fullName>
    </recommendedName>
</protein>
<accession>A0A0C1FUJ2</accession>
<sequence length="119" mass="13020">MNKTILVIDDDEDILNIMELILQDAGYTPCISQKGLSPQSVAEINPALVITDVRISGFEKTGAELCSDYKSNPRTMNIPILLISAELELGKLADHSGANGFITKPFDIAHVLDQVKQYC</sequence>
<dbReference type="Proteomes" id="UP000031246">
    <property type="component" value="Unassembled WGS sequence"/>
</dbReference>
<keyword evidence="1 2" id="KW-0597">Phosphoprotein</keyword>
<feature type="modified residue" description="4-aspartylphosphate" evidence="2">
    <location>
        <position position="52"/>
    </location>
</feature>
<dbReference type="PROSITE" id="PS50110">
    <property type="entry name" value="RESPONSE_REGULATORY"/>
    <property type="match status" value="1"/>
</dbReference>
<name>A0A0C1FUJ2_9SPHI</name>
<dbReference type="OrthoDB" id="710898at2"/>
<evidence type="ECO:0000256" key="1">
    <source>
        <dbReference type="ARBA" id="ARBA00022553"/>
    </source>
</evidence>
<dbReference type="SMART" id="SM00448">
    <property type="entry name" value="REC"/>
    <property type="match status" value="1"/>
</dbReference>
<feature type="domain" description="Response regulatory" evidence="3">
    <location>
        <begin position="4"/>
        <end position="119"/>
    </location>
</feature>
<dbReference type="PANTHER" id="PTHR44591:SF3">
    <property type="entry name" value="RESPONSE REGULATORY DOMAIN-CONTAINING PROTEIN"/>
    <property type="match status" value="1"/>
</dbReference>
<comment type="caution">
    <text evidence="4">The sequence shown here is derived from an EMBL/GenBank/DDBJ whole genome shotgun (WGS) entry which is preliminary data.</text>
</comment>
<dbReference type="InterPro" id="IPR050595">
    <property type="entry name" value="Bact_response_regulator"/>
</dbReference>